<keyword evidence="5" id="KW-0539">Nucleus</keyword>
<protein>
    <recommendedName>
        <fullName evidence="8">BRISC and BRCA1-A complex member 1</fullName>
    </recommendedName>
</protein>
<dbReference type="SMR" id="A0A7M7H759"/>
<proteinExistence type="predicted"/>
<dbReference type="GO" id="GO:0016604">
    <property type="term" value="C:nuclear body"/>
    <property type="evidence" value="ECO:0007669"/>
    <property type="project" value="TreeGrafter"/>
</dbReference>
<evidence type="ECO:0000256" key="5">
    <source>
        <dbReference type="ARBA" id="ARBA00023242"/>
    </source>
</evidence>
<evidence type="ECO:0008006" key="8">
    <source>
        <dbReference type="Google" id="ProtNLM"/>
    </source>
</evidence>
<dbReference type="EnsemblMetazoa" id="XM_008204277">
    <property type="protein sequence ID" value="XP_008202499"/>
    <property type="gene ID" value="LOC103315443"/>
</dbReference>
<dbReference type="GO" id="GO:0006302">
    <property type="term" value="P:double-strand break repair"/>
    <property type="evidence" value="ECO:0007669"/>
    <property type="project" value="TreeGrafter"/>
</dbReference>
<dbReference type="RefSeq" id="XP_008202499.1">
    <property type="nucleotide sequence ID" value="XM_008204277.4"/>
</dbReference>
<dbReference type="GO" id="GO:0070552">
    <property type="term" value="C:BRISC complex"/>
    <property type="evidence" value="ECO:0007669"/>
    <property type="project" value="InterPro"/>
</dbReference>
<keyword evidence="4" id="KW-0234">DNA repair</keyword>
<dbReference type="GeneID" id="103315443"/>
<sequence>MNFDNKNNHIFTGASSSGLKLQLMEQKSYKKKISLNVPEKIVFVIDTVREFSSPEFKLSTGQKYKILYILKRAVEIFLHNKLMLNQKHEFALVYIDSNKAEWLCGFTGNLKLLLNKLESIEECIPDNNKSYFDLQQIFNLIYQKVIHEKSVLEDNVVRIILLYCRSNIIPRFNTTNVIMQEIISNPNFFLDILYVHEIPSLDNKCEEIYSELNKLDIKSVSYIMELSRNVAKLHNYMARLLAHPAQRVSQNHIEYSIHPTILSIIDEYKLHT</sequence>
<keyword evidence="3" id="KW-0227">DNA damage</keyword>
<evidence type="ECO:0000256" key="1">
    <source>
        <dbReference type="ARBA" id="ARBA00004123"/>
    </source>
</evidence>
<evidence type="ECO:0000313" key="7">
    <source>
        <dbReference type="Proteomes" id="UP000002358"/>
    </source>
</evidence>
<evidence type="ECO:0000256" key="2">
    <source>
        <dbReference type="ARBA" id="ARBA00022490"/>
    </source>
</evidence>
<reference evidence="6" key="1">
    <citation type="submission" date="2021-01" db="UniProtKB">
        <authorList>
            <consortium name="EnsemblMetazoa"/>
        </authorList>
    </citation>
    <scope>IDENTIFICATION</scope>
</reference>
<dbReference type="EnsemblMetazoa" id="XM_031928858">
    <property type="protein sequence ID" value="XP_031784718"/>
    <property type="gene ID" value="LOC103315443"/>
</dbReference>
<dbReference type="InterPro" id="IPR026126">
    <property type="entry name" value="BABAM1"/>
</dbReference>
<dbReference type="OrthoDB" id="547311at2759"/>
<dbReference type="RefSeq" id="XP_031784718.1">
    <property type="nucleotide sequence ID" value="XM_031928858.2"/>
</dbReference>
<dbReference type="KEGG" id="nvi:103315443"/>
<evidence type="ECO:0000256" key="3">
    <source>
        <dbReference type="ARBA" id="ARBA00022763"/>
    </source>
</evidence>
<evidence type="ECO:0000256" key="4">
    <source>
        <dbReference type="ARBA" id="ARBA00023204"/>
    </source>
</evidence>
<keyword evidence="2" id="KW-0963">Cytoplasm</keyword>
<name>A0A7M7H759_NASVI</name>
<dbReference type="InParanoid" id="A0A7M7H759"/>
<dbReference type="CDD" id="cd21502">
    <property type="entry name" value="vWA_BABAM1"/>
    <property type="match status" value="1"/>
</dbReference>
<dbReference type="AlphaFoldDB" id="A0A7M7H759"/>
<dbReference type="PANTHER" id="PTHR15660:SF1">
    <property type="entry name" value="BRISC AND BRCA1-A COMPLEX MEMBER 1"/>
    <property type="match status" value="1"/>
</dbReference>
<accession>A0A7M7H759</accession>
<dbReference type="GO" id="GO:0007095">
    <property type="term" value="P:mitotic G2 DNA damage checkpoint signaling"/>
    <property type="evidence" value="ECO:0007669"/>
    <property type="project" value="TreeGrafter"/>
</dbReference>
<dbReference type="Proteomes" id="UP000002358">
    <property type="component" value="Chromosome 4"/>
</dbReference>
<comment type="subcellular location">
    <subcellularLocation>
        <location evidence="1">Nucleus</location>
    </subcellularLocation>
</comment>
<evidence type="ECO:0000313" key="6">
    <source>
        <dbReference type="EnsemblMetazoa" id="XP_008202499"/>
    </source>
</evidence>
<dbReference type="GO" id="GO:0070531">
    <property type="term" value="C:BRCA1-A complex"/>
    <property type="evidence" value="ECO:0007669"/>
    <property type="project" value="InterPro"/>
</dbReference>
<keyword evidence="7" id="KW-1185">Reference proteome</keyword>
<dbReference type="GO" id="GO:0045739">
    <property type="term" value="P:positive regulation of DNA repair"/>
    <property type="evidence" value="ECO:0007669"/>
    <property type="project" value="InterPro"/>
</dbReference>
<organism evidence="6 7">
    <name type="scientific">Nasonia vitripennis</name>
    <name type="common">Parasitic wasp</name>
    <dbReference type="NCBI Taxonomy" id="7425"/>
    <lineage>
        <taxon>Eukaryota</taxon>
        <taxon>Metazoa</taxon>
        <taxon>Ecdysozoa</taxon>
        <taxon>Arthropoda</taxon>
        <taxon>Hexapoda</taxon>
        <taxon>Insecta</taxon>
        <taxon>Pterygota</taxon>
        <taxon>Neoptera</taxon>
        <taxon>Endopterygota</taxon>
        <taxon>Hymenoptera</taxon>
        <taxon>Apocrita</taxon>
        <taxon>Proctotrupomorpha</taxon>
        <taxon>Chalcidoidea</taxon>
        <taxon>Pteromalidae</taxon>
        <taxon>Pteromalinae</taxon>
        <taxon>Nasonia</taxon>
    </lineage>
</organism>
<dbReference type="PANTHER" id="PTHR15660">
    <property type="entry name" value="BRISC AND BRCA1-A COMPLEX MEMBER 1"/>
    <property type="match status" value="1"/>
</dbReference>